<evidence type="ECO:0000313" key="1">
    <source>
        <dbReference type="EMBL" id="CCE63680.1"/>
    </source>
</evidence>
<dbReference type="AlphaFoldDB" id="G8BV98"/>
<accession>G8BV98</accession>
<dbReference type="OrthoDB" id="4068241at2759"/>
<organism evidence="1 2">
    <name type="scientific">Tetrapisispora phaffii (strain ATCC 24235 / CBS 4417 / NBRC 1672 / NRRL Y-8282 / UCD 70-5)</name>
    <name type="common">Yeast</name>
    <name type="synonym">Fabospora phaffii</name>
    <dbReference type="NCBI Taxonomy" id="1071381"/>
    <lineage>
        <taxon>Eukaryota</taxon>
        <taxon>Fungi</taxon>
        <taxon>Dikarya</taxon>
        <taxon>Ascomycota</taxon>
        <taxon>Saccharomycotina</taxon>
        <taxon>Saccharomycetes</taxon>
        <taxon>Saccharomycetales</taxon>
        <taxon>Saccharomycetaceae</taxon>
        <taxon>Tetrapisispora</taxon>
    </lineage>
</organism>
<evidence type="ECO:0000313" key="2">
    <source>
        <dbReference type="Proteomes" id="UP000005666"/>
    </source>
</evidence>
<protein>
    <submittedName>
        <fullName evidence="1">Uncharacterized protein</fullName>
    </submittedName>
</protein>
<sequence>MIHQDGTLIIIIKNKLCHRELFNGGYYFVFKIGNKCVRFHTPDGTFKFFITKEEYNKTIDLFIFKRERIRKRSPGDNKPLTGVNMIRQMVSRDTIDFLKLRPTLKVATRIEWNSIEVDFINGEVALLLDIEFYPTLPLLPGKIREAHALSEGESSLKPPLPSRYKKPLVNYTHVPEHRRSSSKPLNYVRSAFSLSHSLNKKEQKRYQLHNAGSTIMLETKENYSISDMKSDAGYIHGDSTFKSNTTDVNPVLIANYIRKNVQPHKNPDKLSLYTTPREYLQSEYNRLLHNESIDFSHPFSIDNIRVTGYVGNGRWCDSALNDSSQYYYLMKYVTAFPSPRLPPKCPINMLLEEYYLIDKKIT</sequence>
<dbReference type="KEGG" id="tpf:TPHA_0F01980"/>
<name>G8BV98_TETPH</name>
<dbReference type="GeneID" id="11535359"/>
<proteinExistence type="predicted"/>
<reference evidence="1 2" key="1">
    <citation type="journal article" date="2011" name="Proc. Natl. Acad. Sci. U.S.A.">
        <title>Evolutionary erosion of yeast sex chromosomes by mating-type switching accidents.</title>
        <authorList>
            <person name="Gordon J.L."/>
            <person name="Armisen D."/>
            <person name="Proux-Wera E."/>
            <person name="Oheigeartaigh S.S."/>
            <person name="Byrne K.P."/>
            <person name="Wolfe K.H."/>
        </authorList>
    </citation>
    <scope>NUCLEOTIDE SEQUENCE [LARGE SCALE GENOMIC DNA]</scope>
    <source>
        <strain evidence="2">ATCC 24235 / CBS 4417 / NBRC 1672 / NRRL Y-8282 / UCD 70-5</strain>
    </source>
</reference>
<dbReference type="EMBL" id="HE612861">
    <property type="protein sequence ID" value="CCE63680.1"/>
    <property type="molecule type" value="Genomic_DNA"/>
</dbReference>
<keyword evidence="2" id="KW-1185">Reference proteome</keyword>
<dbReference type="RefSeq" id="XP_003686114.1">
    <property type="nucleotide sequence ID" value="XM_003686066.1"/>
</dbReference>
<dbReference type="HOGENOM" id="CLU_880183_0_0_1"/>
<dbReference type="Proteomes" id="UP000005666">
    <property type="component" value="Chromosome 6"/>
</dbReference>
<dbReference type="OMA" id="MLWEEYY"/>
<gene>
    <name evidence="1" type="primary">TPHA0F01980</name>
    <name evidence="1" type="ordered locus">TPHA_0F01980</name>
</gene>
<dbReference type="eggNOG" id="ENOG502S5U2">
    <property type="taxonomic scope" value="Eukaryota"/>
</dbReference>